<dbReference type="Gene3D" id="4.10.860.120">
    <property type="entry name" value="RNA polymerase II, clamp domain"/>
    <property type="match status" value="1"/>
</dbReference>
<evidence type="ECO:0000256" key="8">
    <source>
        <dbReference type="ARBA" id="ARBA00022833"/>
    </source>
</evidence>
<dbReference type="EMBL" id="BFEA01000230">
    <property type="protein sequence ID" value="GBG75763.1"/>
    <property type="molecule type" value="Genomic_DNA"/>
</dbReference>
<dbReference type="GO" id="GO:0005634">
    <property type="term" value="C:nucleus"/>
    <property type="evidence" value="ECO:0007669"/>
    <property type="project" value="UniProtKB-SubCell"/>
</dbReference>
<dbReference type="InterPro" id="IPR038120">
    <property type="entry name" value="Rpb1_funnel_sf"/>
</dbReference>
<keyword evidence="6 13" id="KW-0548">Nucleotidyltransferase</keyword>
<dbReference type="Pfam" id="PF05000">
    <property type="entry name" value="RNA_pol_Rpb1_4"/>
    <property type="match status" value="1"/>
</dbReference>
<dbReference type="GO" id="GO:0000428">
    <property type="term" value="C:DNA-directed RNA polymerase complex"/>
    <property type="evidence" value="ECO:0007669"/>
    <property type="project" value="UniProtKB-KW"/>
</dbReference>
<dbReference type="SMART" id="SM00663">
    <property type="entry name" value="RPOLA_N"/>
    <property type="match status" value="1"/>
</dbReference>
<dbReference type="InterPro" id="IPR007081">
    <property type="entry name" value="RNA_pol_Rpb1_5"/>
</dbReference>
<dbReference type="Gene3D" id="1.10.150.390">
    <property type="match status" value="1"/>
</dbReference>
<dbReference type="Gene3D" id="3.30.1490.180">
    <property type="entry name" value="RNA polymerase ii"/>
    <property type="match status" value="1"/>
</dbReference>
<keyword evidence="10 13" id="KW-0804">Transcription</keyword>
<keyword evidence="9" id="KW-0460">Magnesium</keyword>
<gene>
    <name evidence="15" type="ORF">CBR_g21008</name>
</gene>
<evidence type="ECO:0000256" key="1">
    <source>
        <dbReference type="ARBA" id="ARBA00004123"/>
    </source>
</evidence>
<evidence type="ECO:0000256" key="12">
    <source>
        <dbReference type="ARBA" id="ARBA00048552"/>
    </source>
</evidence>
<accession>A0A388L0M8</accession>
<reference evidence="15 16" key="1">
    <citation type="journal article" date="2018" name="Cell">
        <title>The Chara Genome: Secondary Complexity and Implications for Plant Terrestrialization.</title>
        <authorList>
            <person name="Nishiyama T."/>
            <person name="Sakayama H."/>
            <person name="Vries J.D."/>
            <person name="Buschmann H."/>
            <person name="Saint-Marcoux D."/>
            <person name="Ullrich K.K."/>
            <person name="Haas F.B."/>
            <person name="Vanderstraeten L."/>
            <person name="Becker D."/>
            <person name="Lang D."/>
            <person name="Vosolsobe S."/>
            <person name="Rombauts S."/>
            <person name="Wilhelmsson P.K.I."/>
            <person name="Janitza P."/>
            <person name="Kern R."/>
            <person name="Heyl A."/>
            <person name="Rumpler F."/>
            <person name="Villalobos L.I.A.C."/>
            <person name="Clay J.M."/>
            <person name="Skokan R."/>
            <person name="Toyoda A."/>
            <person name="Suzuki Y."/>
            <person name="Kagoshima H."/>
            <person name="Schijlen E."/>
            <person name="Tajeshwar N."/>
            <person name="Catarino B."/>
            <person name="Hetherington A.J."/>
            <person name="Saltykova A."/>
            <person name="Bonnot C."/>
            <person name="Breuninger H."/>
            <person name="Symeonidi A."/>
            <person name="Radhakrishnan G.V."/>
            <person name="Van Nieuwerburgh F."/>
            <person name="Deforce D."/>
            <person name="Chang C."/>
            <person name="Karol K.G."/>
            <person name="Hedrich R."/>
            <person name="Ulvskov P."/>
            <person name="Glockner G."/>
            <person name="Delwiche C.F."/>
            <person name="Petrasek J."/>
            <person name="Van de Peer Y."/>
            <person name="Friml J."/>
            <person name="Beilby M."/>
            <person name="Dolan L."/>
            <person name="Kohara Y."/>
            <person name="Sugano S."/>
            <person name="Fujiyama A."/>
            <person name="Delaux P.-M."/>
            <person name="Quint M."/>
            <person name="TheiBen G."/>
            <person name="Hagemann M."/>
            <person name="Harholt J."/>
            <person name="Dunand C."/>
            <person name="Zachgo S."/>
            <person name="Langdale J."/>
            <person name="Maumus F."/>
            <person name="Straeten D.V.D."/>
            <person name="Gould S.B."/>
            <person name="Rensing S.A."/>
        </authorList>
    </citation>
    <scope>NUCLEOTIDE SEQUENCE [LARGE SCALE GENOMIC DNA]</scope>
    <source>
        <strain evidence="15 16">S276</strain>
    </source>
</reference>
<keyword evidence="8" id="KW-0862">Zinc</keyword>
<dbReference type="GO" id="GO:0003899">
    <property type="term" value="F:DNA-directed RNA polymerase activity"/>
    <property type="evidence" value="ECO:0007669"/>
    <property type="project" value="UniProtKB-EC"/>
</dbReference>
<evidence type="ECO:0000256" key="7">
    <source>
        <dbReference type="ARBA" id="ARBA00022723"/>
    </source>
</evidence>
<dbReference type="InterPro" id="IPR035698">
    <property type="entry name" value="RNAP_III_Rpc1_C"/>
</dbReference>
<dbReference type="EC" id="2.7.7.6" evidence="13"/>
<keyword evidence="16" id="KW-1185">Reference proteome</keyword>
<dbReference type="Gene3D" id="6.20.50.80">
    <property type="match status" value="1"/>
</dbReference>
<dbReference type="GO" id="GO:0003677">
    <property type="term" value="F:DNA binding"/>
    <property type="evidence" value="ECO:0007669"/>
    <property type="project" value="InterPro"/>
</dbReference>
<dbReference type="SUPFAM" id="SSF64484">
    <property type="entry name" value="beta and beta-prime subunits of DNA dependent RNA-polymerase"/>
    <property type="match status" value="1"/>
</dbReference>
<dbReference type="Gene3D" id="2.40.40.20">
    <property type="match status" value="1"/>
</dbReference>
<dbReference type="GO" id="GO:0046872">
    <property type="term" value="F:metal ion binding"/>
    <property type="evidence" value="ECO:0007669"/>
    <property type="project" value="UniProtKB-KW"/>
</dbReference>
<dbReference type="Pfam" id="PF00623">
    <property type="entry name" value="RNA_pol_Rpb1_2"/>
    <property type="match status" value="1"/>
</dbReference>
<dbReference type="InterPro" id="IPR044893">
    <property type="entry name" value="RNA_pol_Rpb1_clamp_domain"/>
</dbReference>
<dbReference type="CDD" id="cd02583">
    <property type="entry name" value="RNAP_III_RPC1_N"/>
    <property type="match status" value="1"/>
</dbReference>
<name>A0A388L0M8_CHABU</name>
<organism evidence="15 16">
    <name type="scientific">Chara braunii</name>
    <name type="common">Braun's stonewort</name>
    <dbReference type="NCBI Taxonomy" id="69332"/>
    <lineage>
        <taxon>Eukaryota</taxon>
        <taxon>Viridiplantae</taxon>
        <taxon>Streptophyta</taxon>
        <taxon>Charophyceae</taxon>
        <taxon>Charales</taxon>
        <taxon>Characeae</taxon>
        <taxon>Chara</taxon>
    </lineage>
</organism>
<comment type="caution">
    <text evidence="15">The sequence shown here is derived from an EMBL/GenBank/DDBJ whole genome shotgun (WGS) entry which is preliminary data.</text>
</comment>
<evidence type="ECO:0000256" key="2">
    <source>
        <dbReference type="ARBA" id="ARBA00006460"/>
    </source>
</evidence>
<evidence type="ECO:0000256" key="4">
    <source>
        <dbReference type="ARBA" id="ARBA00022478"/>
    </source>
</evidence>
<protein>
    <recommendedName>
        <fullName evidence="13">DNA-directed RNA polymerase subunit</fullName>
        <ecNumber evidence="13">2.7.7.6</ecNumber>
    </recommendedName>
</protein>
<comment type="subunit">
    <text evidence="3">Component of the RNA polymerase III (Pol III) complex consisting of 17 subunits.</text>
</comment>
<evidence type="ECO:0000256" key="9">
    <source>
        <dbReference type="ARBA" id="ARBA00022842"/>
    </source>
</evidence>
<dbReference type="InterPro" id="IPR007080">
    <property type="entry name" value="RNA_pol_Rpb1_1"/>
</dbReference>
<dbReference type="FunFam" id="3.30.1490.180:FF:000002">
    <property type="entry name" value="DNA-directed RNA polymerase subunit"/>
    <property type="match status" value="1"/>
</dbReference>
<dbReference type="FunFam" id="1.10.150.390:FF:000004">
    <property type="entry name" value="DNA-directed RNA polymerase subunit"/>
    <property type="match status" value="1"/>
</dbReference>
<dbReference type="OrthoDB" id="270392at2759"/>
<keyword evidence="5 13" id="KW-0808">Transferase</keyword>
<dbReference type="Gene3D" id="4.10.320.40">
    <property type="match status" value="1"/>
</dbReference>
<dbReference type="Pfam" id="PF04997">
    <property type="entry name" value="RNA_pol_Rpb1_1"/>
    <property type="match status" value="1"/>
</dbReference>
<comment type="similarity">
    <text evidence="2 13">Belongs to the RNA polymerase beta' chain family.</text>
</comment>
<dbReference type="Gramene" id="GBG75763">
    <property type="protein sequence ID" value="GBG75763"/>
    <property type="gene ID" value="CBR_g21008"/>
</dbReference>
<dbReference type="InterPro" id="IPR006592">
    <property type="entry name" value="RNA_pol_N"/>
</dbReference>
<dbReference type="InterPro" id="IPR000722">
    <property type="entry name" value="RNA_pol_asu"/>
</dbReference>
<dbReference type="PANTHER" id="PTHR48446:SF1">
    <property type="entry name" value="DNA-DIRECTED RNA POLYMERASE SUBUNIT BETA' N-TERMINAL SECTION"/>
    <property type="match status" value="1"/>
</dbReference>
<dbReference type="InterPro" id="IPR015700">
    <property type="entry name" value="RPC1"/>
</dbReference>
<dbReference type="Pfam" id="PF04998">
    <property type="entry name" value="RNA_pol_Rpb1_5"/>
    <property type="match status" value="1"/>
</dbReference>
<keyword evidence="4 13" id="KW-0240">DNA-directed RNA polymerase</keyword>
<dbReference type="FunFam" id="2.40.40.20:FF:000019">
    <property type="entry name" value="DNA-directed RNA polymerase II subunit RPB1"/>
    <property type="match status" value="1"/>
</dbReference>
<evidence type="ECO:0000256" key="3">
    <source>
        <dbReference type="ARBA" id="ARBA00011206"/>
    </source>
</evidence>
<evidence type="ECO:0000256" key="6">
    <source>
        <dbReference type="ARBA" id="ARBA00022695"/>
    </source>
</evidence>
<evidence type="ECO:0000256" key="11">
    <source>
        <dbReference type="ARBA" id="ARBA00023242"/>
    </source>
</evidence>
<evidence type="ECO:0000256" key="13">
    <source>
        <dbReference type="RuleBase" id="RU004279"/>
    </source>
</evidence>
<comment type="function">
    <text evidence="13">DNA-dependent RNA polymerase catalyzes the transcription of DNA into RNA using the four ribonucleoside triphosphates as substrates.</text>
</comment>
<sequence length="1584" mass="178193">MPRLRRKELEDVVLALMATEGKMADDAFEMLDLIMGFRPRRPSFILGSAQQSHKFGSVDDNGDGRCARSLLWLLPTIVELTNVIARPPPRWWVLRRSAGLWNDLIPCDNAQNDHYIGLLWMRRSTFDRLVESWNHCLRSRLRNLDCRIHLRRRWHMPSTGGPMGTATDIVARVTSSLAVPRSHTMAGNGTWRDYVRERNALVQKLEKTEREVERLYKFLVARGDSISVRMQHGRAVCETEITQKCGHARRWALFVVQRLRSSRVNLQQWCDDVITEHLQTRRQLDRCRQMSEDMRIQVDQTSTALWEALVERDAVAAERGEAMAERDEVRRQLNASSRDLRVTCQQAETTWQIYNDVVYGGQTARQKFPPPARYLCDGMGCMTLHDKGKAADISTSTFAAQTSKYVSCEDLTARVSEMESEIGTSSKRGECTTCSGKLTDCPGHFGYIQLELPVYHIGYFKNIVNILQCICKNCARILLAEDDRRLFQRRFRNPRIEVLQRKALVKKVIEKCKRQRMCPYCSSVNGVVKKSSGVMKIIHDKYGKDLNLREEYMQEFQDALANNRELKSHLSKVQDDLNPSRVLGLFERMEDEDCQVLDLAQRPERLILTHLPVPPVCIRPSVEMEAAQGSNEDDITMKLMQIIEVNNIIRTGLEKGIGIVSLMENWDFLQVQCAMYINSDLPGLPLAFQPTGKPLRGFVQRLKGKQGRFRGNLSGKRVDFTGRTVISPDPNLKVTEVAVPVLMAQTLTFPEKVSKYNIEKLRQRVINGINKHPGANFVVFPDGGRWFLKFGDRRRIAADLKYGDIVERHIEDGDVVLFNRQPSLHRMSIMAHRVRVFPWRTLRFNESVCNPYNADFDGDEMNMHAPQTEEARAEALNLMGVANNLCTPKNGEILVASTQDFLTSAFLLTRKDNFYDRSMFSLLCSYMGDALDYVDLPTPAILKPMELWTGKQLFSVLVRPNAKTRIFINLTVAEKTYTKMGESMCPSDGFLALQPGCNAAQTLEAEVMGELNKIREDAGKVCLRELAWHNSPLIMSQCGSKGSPINISQMVACVGQQSVSGKRAPNGFIDRSLPHFPKHDKSPQAKGFVANSFYSGLTPTEFFFHTMGGREGLVDTAVKTAETGYMSRRLMKALEDLSMQYDGTVRNASGAIVQLSYGDDGMDPVHMEGKNGTPLNLERLLLKTKAQCPSRGEVSMAPGELKTKVLNRLDRPDMSPEHGCSVKFRSSLLAFLENEIGAISRARTKLGLPEAPTEKDIESNHALERTALYMRGLTRRQVEVFLETCIRRYYRKRMEPGAAVGAVGAHSIGEPGTQMTLKTFHFAGVASMNITLGVPRIKEIINAAKTISTPIITVKLVCDNDVKAARIVKGRIEKTVLEEVAEYVKTVLRPGQAYVAVKLDMKRIEALQLDIDACSVAQSIIVAPKLKLKAQVWTNLRAVMGTPGVDGRETTSNHIMEAMETLGIEAARKSIMNEIQYTMGSHGMSIDTRHSMLLADVMTFKGEVLGITRYGIAKMKDSVLMLASFEKTTDHLFDAAIHGRTDQIEGVSECIIMGIPMPLGTGMFKIRQKVIPPVLKPGPPLLLT</sequence>
<keyword evidence="11" id="KW-0539">Nucleus</keyword>
<comment type="catalytic activity">
    <reaction evidence="12 13">
        <text>RNA(n) + a ribonucleoside 5'-triphosphate = RNA(n+1) + diphosphate</text>
        <dbReference type="Rhea" id="RHEA:21248"/>
        <dbReference type="Rhea" id="RHEA-COMP:14527"/>
        <dbReference type="Rhea" id="RHEA-COMP:17342"/>
        <dbReference type="ChEBI" id="CHEBI:33019"/>
        <dbReference type="ChEBI" id="CHEBI:61557"/>
        <dbReference type="ChEBI" id="CHEBI:140395"/>
        <dbReference type="EC" id="2.7.7.6"/>
    </reaction>
</comment>
<dbReference type="InterPro" id="IPR007083">
    <property type="entry name" value="RNA_pol_Rpb1_4"/>
</dbReference>
<evidence type="ECO:0000256" key="10">
    <source>
        <dbReference type="ARBA" id="ARBA00023163"/>
    </source>
</evidence>
<evidence type="ECO:0000313" key="15">
    <source>
        <dbReference type="EMBL" id="GBG75763.1"/>
    </source>
</evidence>
<feature type="domain" description="RNA polymerase N-terminal" evidence="14">
    <location>
        <begin position="604"/>
        <end position="909"/>
    </location>
</feature>
<keyword evidence="7" id="KW-0479">Metal-binding</keyword>
<comment type="subcellular location">
    <subcellularLocation>
        <location evidence="1">Nucleus</location>
    </subcellularLocation>
</comment>
<dbReference type="InterPro" id="IPR035697">
    <property type="entry name" value="RNAP_III_RPC1_N"/>
</dbReference>
<dbReference type="Proteomes" id="UP000265515">
    <property type="component" value="Unassembled WGS sequence"/>
</dbReference>
<dbReference type="GO" id="GO:0006351">
    <property type="term" value="P:DNA-templated transcription"/>
    <property type="evidence" value="ECO:0007669"/>
    <property type="project" value="InterPro"/>
</dbReference>
<dbReference type="PANTHER" id="PTHR48446">
    <property type="entry name" value="DNA-DIRECTED RNA POLYMERASE SUBUNIT BETA' N-TERMINAL SECTION"/>
    <property type="match status" value="1"/>
</dbReference>
<evidence type="ECO:0000313" key="16">
    <source>
        <dbReference type="Proteomes" id="UP000265515"/>
    </source>
</evidence>
<dbReference type="OMA" id="NMNSIHN"/>
<evidence type="ECO:0000259" key="14">
    <source>
        <dbReference type="SMART" id="SM00663"/>
    </source>
</evidence>
<dbReference type="CDD" id="cd02736">
    <property type="entry name" value="RNAP_III_Rpc1_C"/>
    <property type="match status" value="1"/>
</dbReference>
<evidence type="ECO:0000256" key="5">
    <source>
        <dbReference type="ARBA" id="ARBA00022679"/>
    </source>
</evidence>
<dbReference type="Gene3D" id="6.10.250.2940">
    <property type="match status" value="1"/>
</dbReference>
<dbReference type="Gene3D" id="1.10.132.30">
    <property type="match status" value="1"/>
</dbReference>
<dbReference type="STRING" id="69332.A0A388L0M8"/>
<proteinExistence type="inferred from homology"/>